<name>A0A929G1Q9_9PSEU</name>
<comment type="caution">
    <text evidence="2">The sequence shown here is derived from an EMBL/GenBank/DDBJ whole genome shotgun (WGS) entry which is preliminary data.</text>
</comment>
<keyword evidence="3" id="KW-1185">Reference proteome</keyword>
<proteinExistence type="predicted"/>
<dbReference type="EMBL" id="JADEYC010000017">
    <property type="protein sequence ID" value="MBE9374933.1"/>
    <property type="molecule type" value="Genomic_DNA"/>
</dbReference>
<evidence type="ECO:0000256" key="1">
    <source>
        <dbReference type="SAM" id="MobiDB-lite"/>
    </source>
</evidence>
<evidence type="ECO:0000313" key="2">
    <source>
        <dbReference type="EMBL" id="MBE9374933.1"/>
    </source>
</evidence>
<dbReference type="Proteomes" id="UP000598360">
    <property type="component" value="Unassembled WGS sequence"/>
</dbReference>
<evidence type="ECO:0000313" key="3">
    <source>
        <dbReference type="Proteomes" id="UP000598360"/>
    </source>
</evidence>
<protein>
    <submittedName>
        <fullName evidence="2">Uncharacterized protein</fullName>
    </submittedName>
</protein>
<organism evidence="2 3">
    <name type="scientific">Saccharopolyspora montiporae</name>
    <dbReference type="NCBI Taxonomy" id="2781240"/>
    <lineage>
        <taxon>Bacteria</taxon>
        <taxon>Bacillati</taxon>
        <taxon>Actinomycetota</taxon>
        <taxon>Actinomycetes</taxon>
        <taxon>Pseudonocardiales</taxon>
        <taxon>Pseudonocardiaceae</taxon>
        <taxon>Saccharopolyspora</taxon>
    </lineage>
</organism>
<dbReference type="RefSeq" id="WP_193928387.1">
    <property type="nucleotide sequence ID" value="NZ_JADEYC010000017.1"/>
</dbReference>
<gene>
    <name evidence="2" type="ORF">IQ251_10810</name>
</gene>
<sequence>MRRASATEEPGSPGAEIVVDDDLGRSGSPAMRSATSPRLPRLRYDGAGTV</sequence>
<accession>A0A929G1Q9</accession>
<reference evidence="2" key="1">
    <citation type="submission" date="2020-10" db="EMBL/GenBank/DDBJ databases">
        <title>Diversity and distribution of actinomycetes associated with coral in the coast of Hainan.</title>
        <authorList>
            <person name="Li F."/>
        </authorList>
    </citation>
    <scope>NUCLEOTIDE SEQUENCE</scope>
    <source>
        <strain evidence="2">HNM0983</strain>
    </source>
</reference>
<dbReference type="AlphaFoldDB" id="A0A929G1Q9"/>
<feature type="region of interest" description="Disordered" evidence="1">
    <location>
        <begin position="1"/>
        <end position="50"/>
    </location>
</feature>